<reference evidence="1 2" key="1">
    <citation type="submission" date="2021-12" db="EMBL/GenBank/DDBJ databases">
        <title>Complete genome sequence of Phytobacter diazotrophicus TA9734.</title>
        <authorList>
            <person name="Kubota H."/>
            <person name="Nakayama Y."/>
            <person name="Ariyoshi T."/>
        </authorList>
    </citation>
    <scope>NUCLEOTIDE SEQUENCE [LARGE SCALE GENOMIC DNA]</scope>
    <source>
        <strain evidence="1 2">TA9734</strain>
    </source>
</reference>
<gene>
    <name evidence="1" type="ORF">PDTA9734_37770</name>
</gene>
<evidence type="ECO:0000313" key="2">
    <source>
        <dbReference type="Proteomes" id="UP001320460"/>
    </source>
</evidence>
<evidence type="ECO:0000313" key="1">
    <source>
        <dbReference type="EMBL" id="BDD52290.1"/>
    </source>
</evidence>
<proteinExistence type="predicted"/>
<dbReference type="EMBL" id="AP025334">
    <property type="protein sequence ID" value="BDD52290.1"/>
    <property type="molecule type" value="Genomic_DNA"/>
</dbReference>
<name>A0ABM7VYK5_9ENTR</name>
<keyword evidence="2" id="KW-1185">Reference proteome</keyword>
<protein>
    <submittedName>
        <fullName evidence="1">Uncharacterized protein</fullName>
    </submittedName>
</protein>
<organism evidence="1 2">
    <name type="scientific">Phytobacter diazotrophicus</name>
    <dbReference type="NCBI Taxonomy" id="395631"/>
    <lineage>
        <taxon>Bacteria</taxon>
        <taxon>Pseudomonadati</taxon>
        <taxon>Pseudomonadota</taxon>
        <taxon>Gammaproteobacteria</taxon>
        <taxon>Enterobacterales</taxon>
        <taxon>Enterobacteriaceae</taxon>
        <taxon>Phytobacter</taxon>
    </lineage>
</organism>
<dbReference type="Proteomes" id="UP001320460">
    <property type="component" value="Chromosome"/>
</dbReference>
<accession>A0ABM7VYK5</accession>
<sequence>MFPLTPALSLEGEGADRAEFGSVFLPLPGGMRGSVELNSALFFSLSLEGEGAD</sequence>